<proteinExistence type="predicted"/>
<sequence>MIKRSFWVELYASYNIGEYRFKGLEMLLPWCDIYSPGAWATGGHTIPEGSDQVVDLLSLHSLAAIMTVMTSPRKVSRRVLSVVIRAMFHWVAGCDPIMLKHVKQKNKMSYVLVAHYFAVWWRMRRIAMSFAAEPALEEAEELGIGDNPAATWWIENTPKMMCKGIVNMLGPDWAEWVQWVQDTITELDYGVTVIPGSAGRISGV</sequence>
<evidence type="ECO:0000313" key="2">
    <source>
        <dbReference type="Proteomes" id="UP001365542"/>
    </source>
</evidence>
<comment type="caution">
    <text evidence="1">The sequence shown here is derived from an EMBL/GenBank/DDBJ whole genome shotgun (WGS) entry which is preliminary data.</text>
</comment>
<dbReference type="AlphaFoldDB" id="A0AAV9XB40"/>
<accession>A0AAV9XB40</accession>
<reference evidence="1 2" key="1">
    <citation type="submission" date="2019-10" db="EMBL/GenBank/DDBJ databases">
        <authorList>
            <person name="Palmer J.M."/>
        </authorList>
    </citation>
    <scope>NUCLEOTIDE SEQUENCE [LARGE SCALE GENOMIC DNA]</scope>
    <source>
        <strain evidence="1 2">TWF694</strain>
    </source>
</reference>
<gene>
    <name evidence="1" type="ORF">TWF694_010401</name>
</gene>
<name>A0AAV9XB40_9PEZI</name>
<organism evidence="1 2">
    <name type="scientific">Orbilia ellipsospora</name>
    <dbReference type="NCBI Taxonomy" id="2528407"/>
    <lineage>
        <taxon>Eukaryota</taxon>
        <taxon>Fungi</taxon>
        <taxon>Dikarya</taxon>
        <taxon>Ascomycota</taxon>
        <taxon>Pezizomycotina</taxon>
        <taxon>Orbiliomycetes</taxon>
        <taxon>Orbiliales</taxon>
        <taxon>Orbiliaceae</taxon>
        <taxon>Orbilia</taxon>
    </lineage>
</organism>
<dbReference type="EMBL" id="JAVHJO010000007">
    <property type="protein sequence ID" value="KAK6538836.1"/>
    <property type="molecule type" value="Genomic_DNA"/>
</dbReference>
<keyword evidence="2" id="KW-1185">Reference proteome</keyword>
<dbReference type="Proteomes" id="UP001365542">
    <property type="component" value="Unassembled WGS sequence"/>
</dbReference>
<evidence type="ECO:0000313" key="1">
    <source>
        <dbReference type="EMBL" id="KAK6538836.1"/>
    </source>
</evidence>
<protein>
    <submittedName>
        <fullName evidence="1">Uncharacterized protein</fullName>
    </submittedName>
</protein>